<organism evidence="1">
    <name type="scientific">marine metagenome</name>
    <dbReference type="NCBI Taxonomy" id="408172"/>
    <lineage>
        <taxon>unclassified sequences</taxon>
        <taxon>metagenomes</taxon>
        <taxon>ecological metagenomes</taxon>
    </lineage>
</organism>
<dbReference type="AlphaFoldDB" id="A0A382KSJ1"/>
<gene>
    <name evidence="1" type="ORF">METZ01_LOCUS280294</name>
</gene>
<proteinExistence type="predicted"/>
<reference evidence="1" key="1">
    <citation type="submission" date="2018-05" db="EMBL/GenBank/DDBJ databases">
        <authorList>
            <person name="Lanie J.A."/>
            <person name="Ng W.-L."/>
            <person name="Kazmierczak K.M."/>
            <person name="Andrzejewski T.M."/>
            <person name="Davidsen T.M."/>
            <person name="Wayne K.J."/>
            <person name="Tettelin H."/>
            <person name="Glass J.I."/>
            <person name="Rusch D."/>
            <person name="Podicherti R."/>
            <person name="Tsui H.-C.T."/>
            <person name="Winkler M.E."/>
        </authorList>
    </citation>
    <scope>NUCLEOTIDE SEQUENCE</scope>
</reference>
<accession>A0A382KSJ1</accession>
<evidence type="ECO:0000313" key="1">
    <source>
        <dbReference type="EMBL" id="SVC27440.1"/>
    </source>
</evidence>
<dbReference type="EMBL" id="UINC01082559">
    <property type="protein sequence ID" value="SVC27440.1"/>
    <property type="molecule type" value="Genomic_DNA"/>
</dbReference>
<protein>
    <submittedName>
        <fullName evidence="1">Uncharacterized protein</fullName>
    </submittedName>
</protein>
<sequence>MQSNNRCTIPTVGLNPMSDYADNPGTHVLLTNPVNQELIINLFCSS</sequence>
<name>A0A382KSJ1_9ZZZZ</name>